<gene>
    <name evidence="2" type="ORF">THOM_0381</name>
</gene>
<dbReference type="HOGENOM" id="CLU_115067_0_0_1"/>
<evidence type="ECO:0000313" key="2">
    <source>
        <dbReference type="EMBL" id="ELQ76662.1"/>
    </source>
</evidence>
<keyword evidence="1" id="KW-1133">Transmembrane helix</keyword>
<dbReference type="InParanoid" id="L7K0F9"/>
<organism evidence="2 3">
    <name type="scientific">Trachipleistophora hominis</name>
    <name type="common">Microsporidian parasite</name>
    <dbReference type="NCBI Taxonomy" id="72359"/>
    <lineage>
        <taxon>Eukaryota</taxon>
        <taxon>Fungi</taxon>
        <taxon>Fungi incertae sedis</taxon>
        <taxon>Microsporidia</taxon>
        <taxon>Pleistophoridae</taxon>
        <taxon>Trachipleistophora</taxon>
    </lineage>
</organism>
<dbReference type="OrthoDB" id="10662023at2759"/>
<reference evidence="2 3" key="1">
    <citation type="journal article" date="2012" name="PLoS Pathog.">
        <title>The genome of the obligate intracellular parasite Trachipleistophora hominis: new insights into microsporidian genome dynamics and reductive evolution.</title>
        <authorList>
            <person name="Heinz E."/>
            <person name="Williams T.A."/>
            <person name="Nakjang S."/>
            <person name="Noel C.J."/>
            <person name="Swan D.C."/>
            <person name="Goldberg A.V."/>
            <person name="Harris S.R."/>
            <person name="Weinmaier T."/>
            <person name="Markert S."/>
            <person name="Becher D."/>
            <person name="Bernhardt J."/>
            <person name="Dagan T."/>
            <person name="Hacker C."/>
            <person name="Lucocq J.M."/>
            <person name="Schweder T."/>
            <person name="Rattei T."/>
            <person name="Hall N."/>
            <person name="Hirt R.P."/>
            <person name="Embley T.M."/>
        </authorList>
    </citation>
    <scope>NUCLEOTIDE SEQUENCE [LARGE SCALE GENOMIC DNA]</scope>
</reference>
<accession>L7K0F9</accession>
<dbReference type="VEuPathDB" id="MicrosporidiaDB:THOM_0381"/>
<evidence type="ECO:0008006" key="4">
    <source>
        <dbReference type="Google" id="ProtNLM"/>
    </source>
</evidence>
<sequence>MAQIIGCLQKNKLSLIFLTISPTMLIVVALLYIALRGMSTRKLSTHCSYDGDIFPEEKIFVNDGTKFGFRQFPGDDDEEKVEVHTTEFRESRETNEFIERDVESSIHIDASEEDNLKMQQGVDEVKEGNEVIGLNDPLVSNQGNQNDCVVLTSDGDSCASYQGVDKVEEGDEVDEPVISLGCGQESHNDSIVLEENECGTLSLQMTM</sequence>
<evidence type="ECO:0000256" key="1">
    <source>
        <dbReference type="SAM" id="Phobius"/>
    </source>
</evidence>
<dbReference type="AlphaFoldDB" id="L7K0F9"/>
<feature type="transmembrane region" description="Helical" evidence="1">
    <location>
        <begin position="15"/>
        <end position="35"/>
    </location>
</feature>
<evidence type="ECO:0000313" key="3">
    <source>
        <dbReference type="Proteomes" id="UP000011185"/>
    </source>
</evidence>
<keyword evidence="3" id="KW-1185">Reference proteome</keyword>
<dbReference type="Proteomes" id="UP000011185">
    <property type="component" value="Unassembled WGS sequence"/>
</dbReference>
<dbReference type="OMA" id="HTTEFRE"/>
<keyword evidence="1" id="KW-0812">Transmembrane</keyword>
<name>L7K0F9_TRAHO</name>
<proteinExistence type="predicted"/>
<keyword evidence="1" id="KW-0472">Membrane</keyword>
<dbReference type="EMBL" id="JH993832">
    <property type="protein sequence ID" value="ELQ76662.1"/>
    <property type="molecule type" value="Genomic_DNA"/>
</dbReference>
<protein>
    <recommendedName>
        <fullName evidence="4">Transmembrane protein</fullName>
    </recommendedName>
</protein>